<reference evidence="4" key="1">
    <citation type="submission" date="2015-12" db="EMBL/GenBank/DDBJ databases">
        <title>FDA dAtabase for Regulatory Grade micrObial Sequences (FDA-ARGOS): Supporting development and validation of Infectious Disease Dx tests.</title>
        <authorList>
            <person name="Hoffmann M."/>
            <person name="Allard M."/>
            <person name="Evans P."/>
            <person name="Brown E."/>
            <person name="Tallon L.J."/>
            <person name="Sadzewicz L."/>
            <person name="Sengamalay N."/>
            <person name="Ott S."/>
            <person name="Godinez A."/>
            <person name="Nagaraj S."/>
            <person name="Vyas G."/>
            <person name="Aluvathingal J."/>
            <person name="Nadendla S."/>
            <person name="Geyer C."/>
            <person name="Sichtig H."/>
        </authorList>
    </citation>
    <scope>NUCLEOTIDE SEQUENCE [LARGE SCALE GENOMIC DNA]</scope>
    <source>
        <strain evidence="4">ATCC 43516</strain>
    </source>
</reference>
<dbReference type="SUPFAM" id="SSF54523">
    <property type="entry name" value="Pili subunits"/>
    <property type="match status" value="1"/>
</dbReference>
<proteinExistence type="predicted"/>
<dbReference type="Proteomes" id="UP000067422">
    <property type="component" value="Chromosome 1"/>
</dbReference>
<dbReference type="Proteomes" id="UP000253437">
    <property type="component" value="Unassembled WGS sequence"/>
</dbReference>
<dbReference type="Gene3D" id="3.30.700.10">
    <property type="entry name" value="Glycoprotein, Type 4 Pilin"/>
    <property type="match status" value="1"/>
</dbReference>
<dbReference type="AlphaFoldDB" id="A0A2S0SDG8"/>
<sequence>MRNSKGFTLIELVICIVILGIVSVVAFPKFLDIQKDARIAVLHGAREALMTANNQVYAKAVMQSQEQVDGGEVKNIDLDSDGVKDLIGYYGYIKNVIPAQELAGFDPQLTINRWYGVDDENEPYFLIGFANKPVDISHLCYVEVYYPKTSGGQIKYGIQTRDC</sequence>
<gene>
    <name evidence="2" type="ORF">AL538_16610</name>
    <name evidence="3" type="ORF">DS957_021295</name>
</gene>
<dbReference type="InterPro" id="IPR012902">
    <property type="entry name" value="N_methyl_site"/>
</dbReference>
<evidence type="ECO:0000313" key="4">
    <source>
        <dbReference type="Proteomes" id="UP000067422"/>
    </source>
</evidence>
<reference evidence="3 5" key="3">
    <citation type="submission" date="2018-08" db="EMBL/GenBank/DDBJ databases">
        <title>Vibrio harveyi strains pathogenic to white snook Centropomus viridis Lockington (1877) and potential probiotic bacteria.</title>
        <authorList>
            <person name="Soto-Rodriguez S."/>
            <person name="Gomez-Gil B."/>
            <person name="Lozano-Olvera R."/>
        </authorList>
    </citation>
    <scope>NUCLEOTIDE SEQUENCE [LARGE SCALE GENOMIC DNA]</scope>
    <source>
        <strain evidence="3 5">CAIM 1508</strain>
    </source>
</reference>
<reference evidence="2" key="2">
    <citation type="submission" date="2018-01" db="EMBL/GenBank/DDBJ databases">
        <title>FDA dAtabase for Regulatory Grade micrObial Sequences (FDA-ARGOS): Supporting development and validation of Infectious Disease Dx tests.</title>
        <authorList>
            <person name="Hoffmann M."/>
            <person name="Allard M."/>
            <person name="Evans P."/>
            <person name="Brown E."/>
            <person name="Tallon L."/>
            <person name="Sadzewicz L."/>
            <person name="Sengamalay N."/>
            <person name="Ott S."/>
            <person name="Godinez A."/>
            <person name="Nagaraj S."/>
            <person name="Vyas G."/>
            <person name="Aluvathingal J."/>
            <person name="Nadendla S."/>
            <person name="Geyer C."/>
            <person name="Sichtig H."/>
        </authorList>
    </citation>
    <scope>NUCLEOTIDE SEQUENCE</scope>
    <source>
        <strain evidence="2">FDAARGOS_107</strain>
    </source>
</reference>
<dbReference type="InterPro" id="IPR045584">
    <property type="entry name" value="Pilin-like"/>
</dbReference>
<evidence type="ECO:0000313" key="5">
    <source>
        <dbReference type="Proteomes" id="UP000253437"/>
    </source>
</evidence>
<dbReference type="GeneID" id="83582020"/>
<dbReference type="EMBL" id="QOUW02000113">
    <property type="protein sequence ID" value="RIW07008.1"/>
    <property type="molecule type" value="Genomic_DNA"/>
</dbReference>
<dbReference type="OrthoDB" id="6265679at2"/>
<dbReference type="NCBIfam" id="TIGR02532">
    <property type="entry name" value="IV_pilin_GFxxxE"/>
    <property type="match status" value="1"/>
</dbReference>
<dbReference type="EMBL" id="CP014038">
    <property type="protein sequence ID" value="AMF99233.1"/>
    <property type="molecule type" value="Genomic_DNA"/>
</dbReference>
<organism evidence="3 5">
    <name type="scientific">Vibrio harveyi</name>
    <name type="common">Beneckea harveyi</name>
    <dbReference type="NCBI Taxonomy" id="669"/>
    <lineage>
        <taxon>Bacteria</taxon>
        <taxon>Pseudomonadati</taxon>
        <taxon>Pseudomonadota</taxon>
        <taxon>Gammaproteobacteria</taxon>
        <taxon>Vibrionales</taxon>
        <taxon>Vibrionaceae</taxon>
        <taxon>Vibrio</taxon>
    </lineage>
</organism>
<keyword evidence="1" id="KW-0472">Membrane</keyword>
<evidence type="ECO:0000256" key="1">
    <source>
        <dbReference type="SAM" id="Phobius"/>
    </source>
</evidence>
<protein>
    <submittedName>
        <fullName evidence="3">Prepilin-type cleavage/methylation domain-containing protein</fullName>
    </submittedName>
</protein>
<feature type="transmembrane region" description="Helical" evidence="1">
    <location>
        <begin position="6"/>
        <end position="28"/>
    </location>
</feature>
<dbReference type="Pfam" id="PF07963">
    <property type="entry name" value="N_methyl"/>
    <property type="match status" value="1"/>
</dbReference>
<keyword evidence="1" id="KW-0812">Transmembrane</keyword>
<dbReference type="KEGG" id="vhr:AL538_16610"/>
<accession>A0A2S0SDG8</accession>
<name>A0A2S0SDG8_VIBHA</name>
<keyword evidence="4" id="KW-1185">Reference proteome</keyword>
<keyword evidence="1" id="KW-1133">Transmembrane helix</keyword>
<evidence type="ECO:0000313" key="3">
    <source>
        <dbReference type="EMBL" id="RIW07008.1"/>
    </source>
</evidence>
<dbReference type="RefSeq" id="WP_005451816.1">
    <property type="nucleotide sequence ID" value="NZ_AP031614.1"/>
</dbReference>
<evidence type="ECO:0000313" key="2">
    <source>
        <dbReference type="EMBL" id="AMF99233.1"/>
    </source>
</evidence>